<organism evidence="6">
    <name type="scientific">Christensenella massiliensis</name>
    <dbReference type="NCBI Taxonomy" id="1805714"/>
    <lineage>
        <taxon>Bacteria</taxon>
        <taxon>Bacillati</taxon>
        <taxon>Bacillota</taxon>
        <taxon>Clostridia</taxon>
        <taxon>Christensenellales</taxon>
        <taxon>Christensenellaceae</taxon>
        <taxon>Christensenella</taxon>
    </lineage>
</organism>
<dbReference type="InterPro" id="IPR036291">
    <property type="entry name" value="NAD(P)-bd_dom_sf"/>
</dbReference>
<feature type="domain" description="Enoyl reductase (ER)" evidence="5">
    <location>
        <begin position="8"/>
        <end position="338"/>
    </location>
</feature>
<dbReference type="InterPro" id="IPR013149">
    <property type="entry name" value="ADH-like_C"/>
</dbReference>
<dbReference type="SUPFAM" id="SSF51735">
    <property type="entry name" value="NAD(P)-binding Rossmann-fold domains"/>
    <property type="match status" value="1"/>
</dbReference>
<evidence type="ECO:0000256" key="1">
    <source>
        <dbReference type="ARBA" id="ARBA00022723"/>
    </source>
</evidence>
<keyword evidence="1 4" id="KW-0479">Metal-binding</keyword>
<dbReference type="InterPro" id="IPR050129">
    <property type="entry name" value="Zn_alcohol_dh"/>
</dbReference>
<evidence type="ECO:0000313" key="6">
    <source>
        <dbReference type="EMBL" id="XCC61490.1"/>
    </source>
</evidence>
<dbReference type="PROSITE" id="PS00059">
    <property type="entry name" value="ADH_ZINC"/>
    <property type="match status" value="1"/>
</dbReference>
<dbReference type="PANTHER" id="PTHR43401:SF2">
    <property type="entry name" value="L-THREONINE 3-DEHYDROGENASE"/>
    <property type="match status" value="1"/>
</dbReference>
<dbReference type="Pfam" id="PF00107">
    <property type="entry name" value="ADH_zinc_N"/>
    <property type="match status" value="1"/>
</dbReference>
<dbReference type="InterPro" id="IPR011032">
    <property type="entry name" value="GroES-like_sf"/>
</dbReference>
<evidence type="ECO:0000256" key="4">
    <source>
        <dbReference type="RuleBase" id="RU361277"/>
    </source>
</evidence>
<sequence length="344" mass="37303">MKQVELTGIKQFEEKEVERPKPAADQALIKVEAVGICGSDIHAVHGKHPFMSFPIVLGHEATGEVVETGKDVTSVAVGDRVIYRPQKICGECLQCRTGHYNICDRLEVLGCQDTGASSEYYAVDADLLYRLPDGLGYAEGTLIEPLAVGVHAVRRGCAEISGKKVLVIGAGTIGNLVAQSAKGMGAGAVMITDVSEYKLDMAKACGIDYPVNVSKKDLKDEMTKAFGPDGADVVFECSANEHALNEVLNIARKGITIVIVAVYGGKASVEMANVQDREYSLVGTLMYLHEDYVEAIRLAEEKKVNLEKLISKRFDLTETAQAYQYIDDHKNDVQKVVLNVSHPS</sequence>
<dbReference type="Gene3D" id="3.40.50.720">
    <property type="entry name" value="NAD(P)-binding Rossmann-like Domain"/>
    <property type="match status" value="1"/>
</dbReference>
<dbReference type="Pfam" id="PF08240">
    <property type="entry name" value="ADH_N"/>
    <property type="match status" value="1"/>
</dbReference>
<dbReference type="PANTHER" id="PTHR43401">
    <property type="entry name" value="L-THREONINE 3-DEHYDROGENASE"/>
    <property type="match status" value="1"/>
</dbReference>
<protein>
    <submittedName>
        <fullName evidence="6">Alcohol dehydrogenase catalytic domain-containing protein</fullName>
    </submittedName>
</protein>
<dbReference type="InterPro" id="IPR020843">
    <property type="entry name" value="ER"/>
</dbReference>
<proteinExistence type="inferred from homology"/>
<gene>
    <name evidence="6" type="ORF">PUP29_08095</name>
</gene>
<dbReference type="RefSeq" id="WP_079546345.1">
    <property type="nucleotide sequence ID" value="NZ_CP117826.1"/>
</dbReference>
<name>A0AAU8A5Q8_9FIRM</name>
<keyword evidence="2 4" id="KW-0862">Zinc</keyword>
<dbReference type="SMART" id="SM00829">
    <property type="entry name" value="PKS_ER"/>
    <property type="match status" value="1"/>
</dbReference>
<keyword evidence="3" id="KW-0560">Oxidoreductase</keyword>
<dbReference type="Gene3D" id="3.90.180.10">
    <property type="entry name" value="Medium-chain alcohol dehydrogenases, catalytic domain"/>
    <property type="match status" value="1"/>
</dbReference>
<comment type="similarity">
    <text evidence="4">Belongs to the zinc-containing alcohol dehydrogenase family.</text>
</comment>
<dbReference type="InterPro" id="IPR002328">
    <property type="entry name" value="ADH_Zn_CS"/>
</dbReference>
<evidence type="ECO:0000256" key="3">
    <source>
        <dbReference type="ARBA" id="ARBA00023002"/>
    </source>
</evidence>
<accession>A0AAU8A5Q8</accession>
<dbReference type="InterPro" id="IPR013154">
    <property type="entry name" value="ADH-like_N"/>
</dbReference>
<dbReference type="GO" id="GO:0008270">
    <property type="term" value="F:zinc ion binding"/>
    <property type="evidence" value="ECO:0007669"/>
    <property type="project" value="InterPro"/>
</dbReference>
<evidence type="ECO:0000256" key="2">
    <source>
        <dbReference type="ARBA" id="ARBA00022833"/>
    </source>
</evidence>
<dbReference type="EMBL" id="CP117826">
    <property type="protein sequence ID" value="XCC61490.1"/>
    <property type="molecule type" value="Genomic_DNA"/>
</dbReference>
<dbReference type="AlphaFoldDB" id="A0AAU8A5Q8"/>
<dbReference type="SUPFAM" id="SSF50129">
    <property type="entry name" value="GroES-like"/>
    <property type="match status" value="1"/>
</dbReference>
<reference evidence="6" key="1">
    <citation type="submission" date="2023-02" db="EMBL/GenBank/DDBJ databases">
        <title>Gut commensal Christensenella minuta modulates host metabolism via a new class of secondary bile acids.</title>
        <authorList>
            <person name="Liu C."/>
        </authorList>
    </citation>
    <scope>NUCLEOTIDE SEQUENCE</scope>
    <source>
        <strain evidence="6">CA70</strain>
    </source>
</reference>
<dbReference type="GO" id="GO:0016491">
    <property type="term" value="F:oxidoreductase activity"/>
    <property type="evidence" value="ECO:0007669"/>
    <property type="project" value="UniProtKB-KW"/>
</dbReference>
<evidence type="ECO:0000259" key="5">
    <source>
        <dbReference type="SMART" id="SM00829"/>
    </source>
</evidence>
<comment type="cofactor">
    <cofactor evidence="4">
        <name>Zn(2+)</name>
        <dbReference type="ChEBI" id="CHEBI:29105"/>
    </cofactor>
</comment>